<keyword evidence="4" id="KW-0804">Transcription</keyword>
<dbReference type="RefSeq" id="WP_093247987.1">
    <property type="nucleotide sequence ID" value="NZ_FNGP01000001.1"/>
</dbReference>
<sequence>MVSRGELEQRVMEILWESSESRSVADVHAIMNEERELAYTTVMTVLDRLAKKGLARRELVNRAWQYEPADPQHAVVAREMAALLAGLRPAVRTEALVELSKSLSDEDRAALHAS</sequence>
<dbReference type="AlphaFoldDB" id="A0A1G9H8M8"/>
<dbReference type="SUPFAM" id="SSF46785">
    <property type="entry name" value="Winged helix' DNA-binding domain"/>
    <property type="match status" value="1"/>
</dbReference>
<evidence type="ECO:0000256" key="1">
    <source>
        <dbReference type="ARBA" id="ARBA00011046"/>
    </source>
</evidence>
<keyword evidence="2" id="KW-0805">Transcription regulation</keyword>
<accession>A0A1G9H8M8</accession>
<proteinExistence type="inferred from homology"/>
<dbReference type="InterPro" id="IPR036390">
    <property type="entry name" value="WH_DNA-bd_sf"/>
</dbReference>
<evidence type="ECO:0000256" key="2">
    <source>
        <dbReference type="ARBA" id="ARBA00023015"/>
    </source>
</evidence>
<dbReference type="STRING" id="686624.SAMN04488242_0152"/>
<reference evidence="5 6" key="1">
    <citation type="submission" date="2016-10" db="EMBL/GenBank/DDBJ databases">
        <authorList>
            <person name="de Groot N.N."/>
        </authorList>
    </citation>
    <scope>NUCLEOTIDE SEQUENCE [LARGE SCALE GENOMIC DNA]</scope>
    <source>
        <strain evidence="5 6">CGMCC 1.9159</strain>
    </source>
</reference>
<gene>
    <name evidence="5" type="ORF">SAMN04488242_0152</name>
</gene>
<keyword evidence="3" id="KW-0238">DNA-binding</keyword>
<dbReference type="InterPro" id="IPR036388">
    <property type="entry name" value="WH-like_DNA-bd_sf"/>
</dbReference>
<evidence type="ECO:0000313" key="6">
    <source>
        <dbReference type="Proteomes" id="UP000199475"/>
    </source>
</evidence>
<comment type="similarity">
    <text evidence="1">Belongs to the BlaI transcriptional regulatory family.</text>
</comment>
<evidence type="ECO:0000256" key="4">
    <source>
        <dbReference type="ARBA" id="ARBA00023163"/>
    </source>
</evidence>
<name>A0A1G9H8M8_9ACTN</name>
<dbReference type="GO" id="GO:0003677">
    <property type="term" value="F:DNA binding"/>
    <property type="evidence" value="ECO:0007669"/>
    <property type="project" value="UniProtKB-KW"/>
</dbReference>
<dbReference type="EMBL" id="FNGP01000001">
    <property type="protein sequence ID" value="SDL09341.1"/>
    <property type="molecule type" value="Genomic_DNA"/>
</dbReference>
<dbReference type="PIRSF" id="PIRSF019455">
    <property type="entry name" value="CopR_AtkY"/>
    <property type="match status" value="1"/>
</dbReference>
<dbReference type="Proteomes" id="UP000199475">
    <property type="component" value="Unassembled WGS sequence"/>
</dbReference>
<dbReference type="GO" id="GO:0045892">
    <property type="term" value="P:negative regulation of DNA-templated transcription"/>
    <property type="evidence" value="ECO:0007669"/>
    <property type="project" value="InterPro"/>
</dbReference>
<keyword evidence="6" id="KW-1185">Reference proteome</keyword>
<dbReference type="OrthoDB" id="9813987at2"/>
<dbReference type="Pfam" id="PF03965">
    <property type="entry name" value="Penicillinase_R"/>
    <property type="match status" value="1"/>
</dbReference>
<dbReference type="InterPro" id="IPR005650">
    <property type="entry name" value="BlaI_family"/>
</dbReference>
<protein>
    <submittedName>
        <fullName evidence="5">Predicted transcriptional regulator</fullName>
    </submittedName>
</protein>
<organism evidence="5 6">
    <name type="scientific">Tessaracoccus oleiagri</name>
    <dbReference type="NCBI Taxonomy" id="686624"/>
    <lineage>
        <taxon>Bacteria</taxon>
        <taxon>Bacillati</taxon>
        <taxon>Actinomycetota</taxon>
        <taxon>Actinomycetes</taxon>
        <taxon>Propionibacteriales</taxon>
        <taxon>Propionibacteriaceae</taxon>
        <taxon>Tessaracoccus</taxon>
    </lineage>
</organism>
<evidence type="ECO:0000313" key="5">
    <source>
        <dbReference type="EMBL" id="SDL09341.1"/>
    </source>
</evidence>
<dbReference type="Gene3D" id="1.10.10.10">
    <property type="entry name" value="Winged helix-like DNA-binding domain superfamily/Winged helix DNA-binding domain"/>
    <property type="match status" value="1"/>
</dbReference>
<evidence type="ECO:0000256" key="3">
    <source>
        <dbReference type="ARBA" id="ARBA00023125"/>
    </source>
</evidence>